<dbReference type="PANTHER" id="PTHR15672:SF8">
    <property type="entry name" value="PROTEIN ENCORE"/>
    <property type="match status" value="1"/>
</dbReference>
<evidence type="ECO:0000313" key="5">
    <source>
        <dbReference type="Proteomes" id="UP000769528"/>
    </source>
</evidence>
<dbReference type="OrthoDB" id="278430at2759"/>
<organism evidence="4 5">
    <name type="scientific">Wickerhamomyces mucosus</name>
    <dbReference type="NCBI Taxonomy" id="1378264"/>
    <lineage>
        <taxon>Eukaryota</taxon>
        <taxon>Fungi</taxon>
        <taxon>Dikarya</taxon>
        <taxon>Ascomycota</taxon>
        <taxon>Saccharomycotina</taxon>
        <taxon>Saccharomycetes</taxon>
        <taxon>Phaffomycetales</taxon>
        <taxon>Wickerhamomycetaceae</taxon>
        <taxon>Wickerhamomyces</taxon>
    </lineage>
</organism>
<dbReference type="CDD" id="cd02642">
    <property type="entry name" value="R3H_encore_like"/>
    <property type="match status" value="1"/>
</dbReference>
<dbReference type="InterPro" id="IPR051937">
    <property type="entry name" value="R3H_domain_containing"/>
</dbReference>
<proteinExistence type="predicted"/>
<dbReference type="Gene3D" id="3.30.1370.50">
    <property type="entry name" value="R3H-like domain"/>
    <property type="match status" value="1"/>
</dbReference>
<feature type="region of interest" description="Disordered" evidence="2">
    <location>
        <begin position="1"/>
        <end position="30"/>
    </location>
</feature>
<protein>
    <recommendedName>
        <fullName evidence="3">R3H domain-containing protein</fullName>
    </recommendedName>
</protein>
<dbReference type="Pfam" id="PF01424">
    <property type="entry name" value="R3H"/>
    <property type="match status" value="1"/>
</dbReference>
<dbReference type="SUPFAM" id="SSF82708">
    <property type="entry name" value="R3H domain"/>
    <property type="match status" value="1"/>
</dbReference>
<evidence type="ECO:0000256" key="1">
    <source>
        <dbReference type="ARBA" id="ARBA00022553"/>
    </source>
</evidence>
<dbReference type="Proteomes" id="UP000769528">
    <property type="component" value="Unassembled WGS sequence"/>
</dbReference>
<keyword evidence="5" id="KW-1185">Reference proteome</keyword>
<evidence type="ECO:0000256" key="2">
    <source>
        <dbReference type="SAM" id="MobiDB-lite"/>
    </source>
</evidence>
<dbReference type="PANTHER" id="PTHR15672">
    <property type="entry name" value="CAMP-REGULATED PHOSPHOPROTEIN 21 RELATED R3H DOMAIN CONTAINING PROTEIN"/>
    <property type="match status" value="1"/>
</dbReference>
<feature type="region of interest" description="Disordered" evidence="2">
    <location>
        <begin position="204"/>
        <end position="247"/>
    </location>
</feature>
<dbReference type="Pfam" id="PF12752">
    <property type="entry name" value="SUZ"/>
    <property type="match status" value="1"/>
</dbReference>
<dbReference type="InterPro" id="IPR024771">
    <property type="entry name" value="SUZ"/>
</dbReference>
<dbReference type="EMBL" id="JAEUBF010001473">
    <property type="protein sequence ID" value="KAH3664420.1"/>
    <property type="molecule type" value="Genomic_DNA"/>
</dbReference>
<feature type="region of interest" description="Disordered" evidence="2">
    <location>
        <begin position="264"/>
        <end position="286"/>
    </location>
</feature>
<gene>
    <name evidence="4" type="ORF">WICMUC_005805</name>
</gene>
<dbReference type="InterPro" id="IPR036867">
    <property type="entry name" value="R3H_dom_sf"/>
</dbReference>
<sequence length="366" mass="41995">MSLDQKQSSVLDSKQQLPKSNLRQFPNNNPSQPVLTEALKRALCNLIDRKFVLSLENDLIQFISSNTDSYLLSPMNSYYRLLTHQTAAYYSLGHTLNNEGNSIIVFKNFGVDIVRPVPLSSFIFENQFQQPINYTHPQNAVPVGFNSHFHHPQQPAPQAFGFIPPPFSYVPPVTSQTQQSSIVQPQISITSQYDQSEEKSVQFKIMKRKETKASKSTAENGKTISKESSSHDTNEESIDESKTIEDDIASKKSAYEAARERIFQHAEQEDDDEEIEEDDNKDERDVKDIPRVIPQYGQQYIPSIIGMHPNQNTNVNLRYLQYQYNQQAFLDQTAGGYYQQQPYQYHNQGYNGFRKSKSNGYVNRKN</sequence>
<feature type="domain" description="R3H" evidence="3">
    <location>
        <begin position="49"/>
        <end position="111"/>
    </location>
</feature>
<reference evidence="4" key="2">
    <citation type="submission" date="2021-01" db="EMBL/GenBank/DDBJ databases">
        <authorList>
            <person name="Schikora-Tamarit M.A."/>
        </authorList>
    </citation>
    <scope>NUCLEOTIDE SEQUENCE</scope>
    <source>
        <strain evidence="4">CBS6341</strain>
    </source>
</reference>
<dbReference type="InterPro" id="IPR001374">
    <property type="entry name" value="R3H_dom"/>
</dbReference>
<dbReference type="AlphaFoldDB" id="A0A9P8P3K1"/>
<feature type="compositionally biased region" description="Acidic residues" evidence="2">
    <location>
        <begin position="268"/>
        <end position="280"/>
    </location>
</feature>
<evidence type="ECO:0000313" key="4">
    <source>
        <dbReference type="EMBL" id="KAH3664420.1"/>
    </source>
</evidence>
<name>A0A9P8P3K1_9ASCO</name>
<comment type="caution">
    <text evidence="4">The sequence shown here is derived from an EMBL/GenBank/DDBJ whole genome shotgun (WGS) entry which is preliminary data.</text>
</comment>
<feature type="compositionally biased region" description="Polar residues" evidence="2">
    <location>
        <begin position="214"/>
        <end position="223"/>
    </location>
</feature>
<reference evidence="4" key="1">
    <citation type="journal article" date="2021" name="Open Biol.">
        <title>Shared evolutionary footprints suggest mitochondrial oxidative damage underlies multiple complex I losses in fungi.</title>
        <authorList>
            <person name="Schikora-Tamarit M.A."/>
            <person name="Marcet-Houben M."/>
            <person name="Nosek J."/>
            <person name="Gabaldon T."/>
        </authorList>
    </citation>
    <scope>NUCLEOTIDE SEQUENCE</scope>
    <source>
        <strain evidence="4">CBS6341</strain>
    </source>
</reference>
<feature type="compositionally biased region" description="Basic and acidic residues" evidence="2">
    <location>
        <begin position="224"/>
        <end position="247"/>
    </location>
</feature>
<dbReference type="GO" id="GO:0003676">
    <property type="term" value="F:nucleic acid binding"/>
    <property type="evidence" value="ECO:0007669"/>
    <property type="project" value="UniProtKB-UniRule"/>
</dbReference>
<accession>A0A9P8P3K1</accession>
<dbReference type="PROSITE" id="PS51061">
    <property type="entry name" value="R3H"/>
    <property type="match status" value="1"/>
</dbReference>
<evidence type="ECO:0000259" key="3">
    <source>
        <dbReference type="PROSITE" id="PS51061"/>
    </source>
</evidence>
<dbReference type="GO" id="GO:0006012">
    <property type="term" value="P:galactose metabolic process"/>
    <property type="evidence" value="ECO:0007669"/>
    <property type="project" value="TreeGrafter"/>
</dbReference>
<keyword evidence="1" id="KW-0597">Phosphoprotein</keyword>
<dbReference type="SMART" id="SM00393">
    <property type="entry name" value="R3H"/>
    <property type="match status" value="1"/>
</dbReference>